<dbReference type="Proteomes" id="UP000009017">
    <property type="component" value="Unassembled WGS sequence"/>
</dbReference>
<protein>
    <submittedName>
        <fullName evidence="1">Uncharacterized protein</fullName>
    </submittedName>
</protein>
<gene>
    <name evidence="1" type="ORF">ME3_01317</name>
</gene>
<dbReference type="EMBL" id="AIMA01000035">
    <property type="protein sequence ID" value="EJF88045.1"/>
    <property type="molecule type" value="Genomic_DNA"/>
</dbReference>
<evidence type="ECO:0000313" key="2">
    <source>
        <dbReference type="Proteomes" id="UP000009017"/>
    </source>
</evidence>
<keyword evidence="2" id="KW-1185">Reference proteome</keyword>
<dbReference type="PATRIC" id="fig|1094557.3.peg.1350"/>
<proteinExistence type="predicted"/>
<dbReference type="HOGENOM" id="CLU_2931937_0_0_5"/>
<reference evidence="1 2" key="1">
    <citation type="submission" date="2012-03" db="EMBL/GenBank/DDBJ databases">
        <title>The Genome Sequence of Bartonella melophagi K-2C.</title>
        <authorList>
            <consortium name="The Broad Institute Genome Sequencing Platform"/>
            <consortium name="The Broad Institute Genome Sequencing Center for Infectious Disease"/>
            <person name="Feldgarden M."/>
            <person name="Kirby J."/>
            <person name="Kosoy M."/>
            <person name="Birtles R."/>
            <person name="Probert W.S."/>
            <person name="Chiaraviglio L."/>
            <person name="Young S.K."/>
            <person name="Zeng Q."/>
            <person name="Gargeya S."/>
            <person name="Fitzgerald M."/>
            <person name="Haas B."/>
            <person name="Abouelleil A."/>
            <person name="Alvarado L."/>
            <person name="Arachchi H.M."/>
            <person name="Berlin A."/>
            <person name="Chapman S.B."/>
            <person name="Gearin G."/>
            <person name="Goldberg J."/>
            <person name="Griggs A."/>
            <person name="Gujja S."/>
            <person name="Hansen M."/>
            <person name="Heiman D."/>
            <person name="Howarth C."/>
            <person name="Larimer J."/>
            <person name="Lui A."/>
            <person name="MacDonald P.J.P."/>
            <person name="McCowen C."/>
            <person name="Montmayeur A."/>
            <person name="Murphy C."/>
            <person name="Neiman D."/>
            <person name="Pearson M."/>
            <person name="Priest M."/>
            <person name="Roberts A."/>
            <person name="Saif S."/>
            <person name="Shea T."/>
            <person name="Sisk P."/>
            <person name="Stolte C."/>
            <person name="Sykes S."/>
            <person name="Wortman J."/>
            <person name="Nusbaum C."/>
            <person name="Birren B."/>
        </authorList>
    </citation>
    <scope>NUCLEOTIDE SEQUENCE [LARGE SCALE GENOMIC DNA]</scope>
    <source>
        <strain evidence="1 2">K-2C</strain>
    </source>
</reference>
<comment type="caution">
    <text evidence="1">The sequence shown here is derived from an EMBL/GenBank/DDBJ whole genome shotgun (WGS) entry which is preliminary data.</text>
</comment>
<accession>J1JU75</accession>
<organism evidence="1 2">
    <name type="scientific">Bartonella melophagi K-2C</name>
    <dbReference type="NCBI Taxonomy" id="1094557"/>
    <lineage>
        <taxon>Bacteria</taxon>
        <taxon>Pseudomonadati</taxon>
        <taxon>Pseudomonadota</taxon>
        <taxon>Alphaproteobacteria</taxon>
        <taxon>Hyphomicrobiales</taxon>
        <taxon>Bartonellaceae</taxon>
        <taxon>Bartonella</taxon>
    </lineage>
</organism>
<evidence type="ECO:0000313" key="1">
    <source>
        <dbReference type="EMBL" id="EJF88045.1"/>
    </source>
</evidence>
<name>J1JU75_9HYPH</name>
<sequence>MLVSIYYIFFMGIAFSAPLDSTESFVGLLELIQKQSAQWYPKLHEYGFRLFWLLATIQFV</sequence>
<dbReference type="AlphaFoldDB" id="J1JU75"/>